<dbReference type="EMBL" id="JANIIK010000037">
    <property type="protein sequence ID" value="KAJ3610983.1"/>
    <property type="molecule type" value="Genomic_DNA"/>
</dbReference>
<dbReference type="OrthoDB" id="10037534at2759"/>
<feature type="compositionally biased region" description="Low complexity" evidence="1">
    <location>
        <begin position="296"/>
        <end position="315"/>
    </location>
</feature>
<evidence type="ECO:0000313" key="2">
    <source>
        <dbReference type="EMBL" id="KAJ3610983.1"/>
    </source>
</evidence>
<feature type="compositionally biased region" description="Polar residues" evidence="1">
    <location>
        <begin position="261"/>
        <end position="274"/>
    </location>
</feature>
<dbReference type="Gene3D" id="2.60.120.200">
    <property type="match status" value="1"/>
</dbReference>
<keyword evidence="3" id="KW-1185">Reference proteome</keyword>
<reference evidence="2" key="1">
    <citation type="submission" date="2022-07" db="EMBL/GenBank/DDBJ databases">
        <title>Chromosome-level genome of Muraenolepis orangiensis.</title>
        <authorList>
            <person name="Kim J."/>
        </authorList>
    </citation>
    <scope>NUCLEOTIDE SEQUENCE</scope>
    <source>
        <strain evidence="2">KU_S4_2022</strain>
        <tissue evidence="2">Muscle</tissue>
    </source>
</reference>
<accession>A0A9Q0ESP8</accession>
<evidence type="ECO:0000313" key="3">
    <source>
        <dbReference type="Proteomes" id="UP001148018"/>
    </source>
</evidence>
<feature type="region of interest" description="Disordered" evidence="1">
    <location>
        <begin position="250"/>
        <end position="373"/>
    </location>
</feature>
<organism evidence="2 3">
    <name type="scientific">Muraenolepis orangiensis</name>
    <name type="common">Patagonian moray cod</name>
    <dbReference type="NCBI Taxonomy" id="630683"/>
    <lineage>
        <taxon>Eukaryota</taxon>
        <taxon>Metazoa</taxon>
        <taxon>Chordata</taxon>
        <taxon>Craniata</taxon>
        <taxon>Vertebrata</taxon>
        <taxon>Euteleostomi</taxon>
        <taxon>Actinopterygii</taxon>
        <taxon>Neopterygii</taxon>
        <taxon>Teleostei</taxon>
        <taxon>Neoteleostei</taxon>
        <taxon>Acanthomorphata</taxon>
        <taxon>Zeiogadaria</taxon>
        <taxon>Gadariae</taxon>
        <taxon>Gadiformes</taxon>
        <taxon>Muraenolepidoidei</taxon>
        <taxon>Muraenolepididae</taxon>
        <taxon>Muraenolepis</taxon>
    </lineage>
</organism>
<dbReference type="AlphaFoldDB" id="A0A9Q0ESP8"/>
<proteinExistence type="predicted"/>
<dbReference type="InterPro" id="IPR013320">
    <property type="entry name" value="ConA-like_dom_sf"/>
</dbReference>
<feature type="compositionally biased region" description="Polar residues" evidence="1">
    <location>
        <begin position="355"/>
        <end position="373"/>
    </location>
</feature>
<feature type="compositionally biased region" description="Low complexity" evidence="1">
    <location>
        <begin position="327"/>
        <end position="344"/>
    </location>
</feature>
<feature type="compositionally biased region" description="Polar residues" evidence="1">
    <location>
        <begin position="281"/>
        <end position="291"/>
    </location>
</feature>
<comment type="caution">
    <text evidence="2">The sequence shown here is derived from an EMBL/GenBank/DDBJ whole genome shotgun (WGS) entry which is preliminary data.</text>
</comment>
<gene>
    <name evidence="2" type="ORF">NHX12_020999</name>
</gene>
<sequence>MGDSKAVLSGCEDRWTLQDRGAMPRLFRMTVCVHVRVLSPGAWIAFSYNSAHAPRPELGLEGDGGALYGWLLGVRHRFPAPLAPRRWQQVCLRRDVRRNTFSLHVDGMPVAERTVIAHAIPPSGSLWLGCRPRDHAPGTVDGRVELYLFRVWPDLDDHAGCEDGSVIGWDSELWGVTSSRARQRDGSLGCAEGFSTDLCPVPSGRVPTPWGEEQRETAELHQRLMMVVNRPPKKKKNFLCGIHFASSPGLPASASSPVVTMATTHTQDESQATPSPVEGTGVTSSSTNQQLPIDPTANTSEAPNASTTASANGTTDYTSQPGPLNPPVTTATSTNVTPSTTVSTGSLATGDGVVTTPTLSPVSRSPPSTDASAANQITGYTQAPSITAQPAFQILPPIPVPMGSSQVNCDITPFCSNDGKAYTQASCPIRDSDLGT</sequence>
<protein>
    <submittedName>
        <fullName evidence="2">Uncharacterized protein</fullName>
    </submittedName>
</protein>
<dbReference type="SUPFAM" id="SSF49899">
    <property type="entry name" value="Concanavalin A-like lectins/glucanases"/>
    <property type="match status" value="1"/>
</dbReference>
<dbReference type="Proteomes" id="UP001148018">
    <property type="component" value="Unassembled WGS sequence"/>
</dbReference>
<name>A0A9Q0ESP8_9TELE</name>
<evidence type="ECO:0000256" key="1">
    <source>
        <dbReference type="SAM" id="MobiDB-lite"/>
    </source>
</evidence>